<evidence type="ECO:0000313" key="4">
    <source>
        <dbReference type="EMBL" id="NKQ27389.1"/>
    </source>
</evidence>
<dbReference type="Proteomes" id="UP000308632">
    <property type="component" value="Unassembled WGS sequence"/>
</dbReference>
<reference evidence="5 6" key="1">
    <citation type="submission" date="2019-04" db="EMBL/GenBank/DDBJ databases">
        <title>Streptomyces lasaliensis sp.nov., an Actinomycete isolated from soil which produces the polyether antibiotic lasalocid.</title>
        <authorList>
            <person name="Erwin G."/>
            <person name="Haber C."/>
        </authorList>
    </citation>
    <scope>NUCLEOTIDE SEQUENCE [LARGE SCALE GENOMIC DNA]</scope>
    <source>
        <strain evidence="5 6">DSM 40089</strain>
    </source>
</reference>
<dbReference type="RefSeq" id="WP_137303624.1">
    <property type="nucleotide sequence ID" value="NZ_BMVD01000026.1"/>
</dbReference>
<accession>A0A4U5WU24</accession>
<dbReference type="GO" id="GO:0004659">
    <property type="term" value="F:prenyltransferase activity"/>
    <property type="evidence" value="ECO:0007669"/>
    <property type="project" value="UniProtKB-KW"/>
</dbReference>
<keyword evidence="7" id="KW-1185">Reference proteome</keyword>
<dbReference type="InterPro" id="IPR036239">
    <property type="entry name" value="PrenylTrfase-like_sf"/>
</dbReference>
<keyword evidence="3 5" id="KW-0808">Transferase</keyword>
<gene>
    <name evidence="5" type="ORF">E4U92_30240</name>
    <name evidence="4" type="ORF">HF200_23970</name>
</gene>
<comment type="similarity">
    <text evidence="1">Belongs to the aromatic prenyltransferase family.</text>
</comment>
<dbReference type="Proteomes" id="UP000744032">
    <property type="component" value="Unassembled WGS sequence"/>
</dbReference>
<dbReference type="SFLD" id="SFLDS00036">
    <property type="entry name" value="Aromatic_Prenyltransferase"/>
    <property type="match status" value="1"/>
</dbReference>
<dbReference type="AlphaFoldDB" id="A0A4U5WU24"/>
<dbReference type="Pfam" id="PF11468">
    <property type="entry name" value="PTase_Orf2"/>
    <property type="match status" value="1"/>
</dbReference>
<sequence>MTGTEQLESLYSVMEETAGLLDITPSRDKVWPILNAYAEFLPEAVIAFRVATRDTSDLDCRFTAFPQGFDPYAHAVSSGLIEKTDHPVGSLLADLEERFPIPCHGADFGLVGGFKKTWTFFPVDNLQKLSDLAEVPSMARSLGENFDFYARYGLEDKLSMVGIDYPSRTVNVYFLGAAAECYQPETVRAMLRDIGLPEPSEKMLQHVAQSGGIYTTLSWDKPGIQRITFASLLPDFQELPARFDVEPRIEKFARNAPYTYKSAGKGLYNVASYAGGEYFKLQTYYQISAGSVEGKGLLGPGEASPSGSGA</sequence>
<dbReference type="SFLD" id="SFLDG01163">
    <property type="entry name" value="II"/>
    <property type="match status" value="1"/>
</dbReference>
<evidence type="ECO:0000313" key="5">
    <source>
        <dbReference type="EMBL" id="TKT05958.1"/>
    </source>
</evidence>
<evidence type="ECO:0000313" key="7">
    <source>
        <dbReference type="Proteomes" id="UP000744032"/>
    </source>
</evidence>
<evidence type="ECO:0000256" key="3">
    <source>
        <dbReference type="ARBA" id="ARBA00022679"/>
    </source>
</evidence>
<protein>
    <submittedName>
        <fullName evidence="5">Prenyltransferase</fullName>
    </submittedName>
</protein>
<name>A0A4U5WU24_STRGB</name>
<dbReference type="CDD" id="cd13931">
    <property type="entry name" value="PT-CloQ_NphB"/>
    <property type="match status" value="1"/>
</dbReference>
<dbReference type="EMBL" id="JAAXMD010000269">
    <property type="protein sequence ID" value="NKQ27389.1"/>
    <property type="molecule type" value="Genomic_DNA"/>
</dbReference>
<dbReference type="EMBL" id="SZPR01000029">
    <property type="protein sequence ID" value="TKT05958.1"/>
    <property type="molecule type" value="Genomic_DNA"/>
</dbReference>
<keyword evidence="2" id="KW-0637">Prenyltransferase</keyword>
<proteinExistence type="inferred from homology"/>
<dbReference type="InterPro" id="IPR033964">
    <property type="entry name" value="ABBA"/>
</dbReference>
<dbReference type="SUPFAM" id="SSF143492">
    <property type="entry name" value="Prenyltransferase-like"/>
    <property type="match status" value="1"/>
</dbReference>
<reference evidence="4 7" key="2">
    <citation type="submission" date="2020-04" db="EMBL/GenBank/DDBJ databases">
        <title>Genome sequence of Streptomyces galbus strain I339.</title>
        <authorList>
            <person name="Silva E.A.N."/>
            <person name="Merces M."/>
            <person name="Castelo Branco A.P.O.T."/>
            <person name="Vasconcelos P.C."/>
            <person name="Costa N.P."/>
            <person name="Marinho G.C.S."/>
            <person name="Oliveira C.J.B."/>
            <person name="Araujo D."/>
            <person name="Rodrigues Junior V.S."/>
            <person name="Almeida R."/>
            <person name="Silva Filho U.R."/>
            <person name="Andrade A.S.A."/>
            <person name="Cibulski S.P."/>
        </authorList>
    </citation>
    <scope>NUCLEOTIDE SEQUENCE [LARGE SCALE GENOMIC DNA]</scope>
    <source>
        <strain evidence="4 7">I339</strain>
    </source>
</reference>
<evidence type="ECO:0000313" key="6">
    <source>
        <dbReference type="Proteomes" id="UP000308632"/>
    </source>
</evidence>
<organism evidence="5 6">
    <name type="scientific">Streptomyces galbus</name>
    <dbReference type="NCBI Taxonomy" id="33898"/>
    <lineage>
        <taxon>Bacteria</taxon>
        <taxon>Bacillati</taxon>
        <taxon>Actinomycetota</taxon>
        <taxon>Actinomycetes</taxon>
        <taxon>Kitasatosporales</taxon>
        <taxon>Streptomycetaceae</taxon>
        <taxon>Streptomyces</taxon>
    </lineage>
</organism>
<evidence type="ECO:0000256" key="1">
    <source>
        <dbReference type="ARBA" id="ARBA00005368"/>
    </source>
</evidence>
<comment type="caution">
    <text evidence="5">The sequence shown here is derived from an EMBL/GenBank/DDBJ whole genome shotgun (WGS) entry which is preliminary data.</text>
</comment>
<dbReference type="InterPro" id="IPR020965">
    <property type="entry name" value="Prenyltransferase_CloQ"/>
</dbReference>
<evidence type="ECO:0000256" key="2">
    <source>
        <dbReference type="ARBA" id="ARBA00022602"/>
    </source>
</evidence>